<evidence type="ECO:0000259" key="10">
    <source>
        <dbReference type="PROSITE" id="PS50929"/>
    </source>
</evidence>
<dbReference type="SUPFAM" id="SSF52540">
    <property type="entry name" value="P-loop containing nucleoside triphosphate hydrolases"/>
    <property type="match status" value="1"/>
</dbReference>
<evidence type="ECO:0000256" key="5">
    <source>
        <dbReference type="ARBA" id="ARBA00022840"/>
    </source>
</evidence>
<dbReference type="SMART" id="SM00382">
    <property type="entry name" value="AAA"/>
    <property type="match status" value="1"/>
</dbReference>
<dbReference type="InterPro" id="IPR036640">
    <property type="entry name" value="ABC1_TM_sf"/>
</dbReference>
<sequence length="574" mass="62243">MFQKPKQMTVRSAMATCRSAFFAVFLISAILNVLMLTGPIFMLQVYDRVLASNSIPTLLVLAGIAFALYLFSGLLDLLRSKALNRISMRVYTRLSRPTFLANIQMPLLLGAKATAVDPSRDLDLIKRFLSSQGPAAIFDLPFMPLYFLILFLFHPLLGGLALAGGALIFAIVIVNDMMSRAPSRELLLQTSGQSALMSTARRNAEVMHAMGMFENFSARYEERMSDYYAAQERASDRNSSFSSLTKMLRLVLQSAMLGLGAYLAILQEVSPGVMIAASIIMARAIAPIEIAVSQWPSFVAARQAAARLTDTLKRCATEGGTKSLPRPERSLKLEQLATTAPGEPILLLQNVDFELQAGDALGVVGPSGSGKTSLARAVMGVWPLMRGSVRMDGSSIDHWLKAERGTFMGYLPQDIELFEGTIAENISRFSEDPSLTDIIAAAKMSGVHELIAQLPDGYGCKIGEAGARLSAGQRQRIGLARAIYGRPFLIVLDEPNANLDAEGEQALARTIGTLREAGCIVIVIAHRPNVLAVVNKVLVIAHGQQTRFGDRDDVLGVTGFHAPNTDDRRVSHAS</sequence>
<dbReference type="PROSITE" id="PS50929">
    <property type="entry name" value="ABC_TM1F"/>
    <property type="match status" value="1"/>
</dbReference>
<reference evidence="11 12" key="1">
    <citation type="submission" date="2023-12" db="EMBL/GenBank/DDBJ databases">
        <title>Description of Novel Strain Fulvimarina sp. 2208YS6-2-32 isolated from Uroteuthis (Photololigo) edulis.</title>
        <authorList>
            <person name="Park J.-S."/>
        </authorList>
    </citation>
    <scope>NUCLEOTIDE SEQUENCE [LARGE SCALE GENOMIC DNA]</scope>
    <source>
        <strain evidence="11 12">2208YS6-2-32</strain>
    </source>
</reference>
<proteinExistence type="inferred from homology"/>
<evidence type="ECO:0000256" key="1">
    <source>
        <dbReference type="ARBA" id="ARBA00004651"/>
    </source>
</evidence>
<dbReference type="Proteomes" id="UP001294412">
    <property type="component" value="Unassembled WGS sequence"/>
</dbReference>
<comment type="similarity">
    <text evidence="2">Belongs to the ABC transporter superfamily.</text>
</comment>
<comment type="subcellular location">
    <subcellularLocation>
        <location evidence="1">Cell membrane</location>
        <topology evidence="1">Multi-pass membrane protein</topology>
    </subcellularLocation>
</comment>
<dbReference type="PANTHER" id="PTHR43394:SF1">
    <property type="entry name" value="ATP-BINDING CASSETTE SUB-FAMILY B MEMBER 10, MITOCHONDRIAL"/>
    <property type="match status" value="1"/>
</dbReference>
<evidence type="ECO:0000256" key="2">
    <source>
        <dbReference type="ARBA" id="ARBA00005417"/>
    </source>
</evidence>
<evidence type="ECO:0000259" key="9">
    <source>
        <dbReference type="PROSITE" id="PS50893"/>
    </source>
</evidence>
<dbReference type="InterPro" id="IPR017871">
    <property type="entry name" value="ABC_transporter-like_CS"/>
</dbReference>
<dbReference type="EMBL" id="JAXLPB010000002">
    <property type="protein sequence ID" value="MDY8108967.1"/>
    <property type="molecule type" value="Genomic_DNA"/>
</dbReference>
<dbReference type="Pfam" id="PF00005">
    <property type="entry name" value="ABC_tran"/>
    <property type="match status" value="1"/>
</dbReference>
<feature type="transmembrane region" description="Helical" evidence="8">
    <location>
        <begin position="145"/>
        <end position="174"/>
    </location>
</feature>
<keyword evidence="5" id="KW-0067">ATP-binding</keyword>
<dbReference type="Gene3D" id="1.20.1560.10">
    <property type="entry name" value="ABC transporter type 1, transmembrane domain"/>
    <property type="match status" value="1"/>
</dbReference>
<accession>A0ABU5I0U5</accession>
<evidence type="ECO:0000256" key="6">
    <source>
        <dbReference type="ARBA" id="ARBA00022989"/>
    </source>
</evidence>
<dbReference type="InterPro" id="IPR039421">
    <property type="entry name" value="Type_1_exporter"/>
</dbReference>
<evidence type="ECO:0000313" key="12">
    <source>
        <dbReference type="Proteomes" id="UP001294412"/>
    </source>
</evidence>
<dbReference type="PANTHER" id="PTHR43394">
    <property type="entry name" value="ATP-DEPENDENT PERMEASE MDL1, MITOCHONDRIAL"/>
    <property type="match status" value="1"/>
</dbReference>
<feature type="transmembrane region" description="Helical" evidence="8">
    <location>
        <begin position="21"/>
        <end position="46"/>
    </location>
</feature>
<keyword evidence="3 8" id="KW-0812">Transmembrane</keyword>
<feature type="domain" description="ABC transporter" evidence="9">
    <location>
        <begin position="331"/>
        <end position="567"/>
    </location>
</feature>
<dbReference type="PROSITE" id="PS00211">
    <property type="entry name" value="ABC_TRANSPORTER_1"/>
    <property type="match status" value="1"/>
</dbReference>
<dbReference type="NCBIfam" id="TIGR01842">
    <property type="entry name" value="type_I_sec_PrtD"/>
    <property type="match status" value="1"/>
</dbReference>
<protein>
    <submittedName>
        <fullName evidence="11">Type I secretion system permease/ATPase</fullName>
    </submittedName>
</protein>
<dbReference type="Pfam" id="PF00664">
    <property type="entry name" value="ABC_membrane"/>
    <property type="match status" value="1"/>
</dbReference>
<dbReference type="RefSeq" id="WP_322186430.1">
    <property type="nucleotide sequence ID" value="NZ_JAXLPB010000002.1"/>
</dbReference>
<feature type="domain" description="ABC transmembrane type-1" evidence="10">
    <location>
        <begin position="22"/>
        <end position="300"/>
    </location>
</feature>
<keyword evidence="7 8" id="KW-0472">Membrane</keyword>
<keyword evidence="4" id="KW-0547">Nucleotide-binding</keyword>
<dbReference type="PROSITE" id="PS50893">
    <property type="entry name" value="ABC_TRANSPORTER_2"/>
    <property type="match status" value="1"/>
</dbReference>
<dbReference type="InterPro" id="IPR003439">
    <property type="entry name" value="ABC_transporter-like_ATP-bd"/>
</dbReference>
<dbReference type="Gene3D" id="3.40.50.300">
    <property type="entry name" value="P-loop containing nucleotide triphosphate hydrolases"/>
    <property type="match status" value="1"/>
</dbReference>
<organism evidence="11 12">
    <name type="scientific">Fulvimarina uroteuthidis</name>
    <dbReference type="NCBI Taxonomy" id="3098149"/>
    <lineage>
        <taxon>Bacteria</taxon>
        <taxon>Pseudomonadati</taxon>
        <taxon>Pseudomonadota</taxon>
        <taxon>Alphaproteobacteria</taxon>
        <taxon>Hyphomicrobiales</taxon>
        <taxon>Aurantimonadaceae</taxon>
        <taxon>Fulvimarina</taxon>
    </lineage>
</organism>
<dbReference type="InterPro" id="IPR003593">
    <property type="entry name" value="AAA+_ATPase"/>
</dbReference>
<dbReference type="InterPro" id="IPR010128">
    <property type="entry name" value="ATPase_T1SS_PrtD-like"/>
</dbReference>
<comment type="caution">
    <text evidence="11">The sequence shown here is derived from an EMBL/GenBank/DDBJ whole genome shotgun (WGS) entry which is preliminary data.</text>
</comment>
<keyword evidence="12" id="KW-1185">Reference proteome</keyword>
<evidence type="ECO:0000256" key="8">
    <source>
        <dbReference type="SAM" id="Phobius"/>
    </source>
</evidence>
<gene>
    <name evidence="11" type="ORF">U0C82_07395</name>
</gene>
<evidence type="ECO:0000256" key="3">
    <source>
        <dbReference type="ARBA" id="ARBA00022692"/>
    </source>
</evidence>
<keyword evidence="6 8" id="KW-1133">Transmembrane helix</keyword>
<dbReference type="SUPFAM" id="SSF90123">
    <property type="entry name" value="ABC transporter transmembrane region"/>
    <property type="match status" value="1"/>
</dbReference>
<dbReference type="InterPro" id="IPR027417">
    <property type="entry name" value="P-loop_NTPase"/>
</dbReference>
<dbReference type="InterPro" id="IPR011527">
    <property type="entry name" value="ABC1_TM_dom"/>
</dbReference>
<name>A0ABU5I0U5_9HYPH</name>
<evidence type="ECO:0000256" key="7">
    <source>
        <dbReference type="ARBA" id="ARBA00023136"/>
    </source>
</evidence>
<evidence type="ECO:0000256" key="4">
    <source>
        <dbReference type="ARBA" id="ARBA00022741"/>
    </source>
</evidence>
<feature type="transmembrane region" description="Helical" evidence="8">
    <location>
        <begin position="58"/>
        <end position="78"/>
    </location>
</feature>
<evidence type="ECO:0000313" key="11">
    <source>
        <dbReference type="EMBL" id="MDY8108967.1"/>
    </source>
</evidence>